<proteinExistence type="predicted"/>
<name>A0ACC0IKL1_9ERIC</name>
<dbReference type="Proteomes" id="UP001060215">
    <property type="component" value="Chromosome 3"/>
</dbReference>
<reference evidence="1 2" key="1">
    <citation type="journal article" date="2022" name="Plant J.">
        <title>Chromosome-level genome of Camellia lanceoleosa provides a valuable resource for understanding genome evolution and self-incompatibility.</title>
        <authorList>
            <person name="Gong W."/>
            <person name="Xiao S."/>
            <person name="Wang L."/>
            <person name="Liao Z."/>
            <person name="Chang Y."/>
            <person name="Mo W."/>
            <person name="Hu G."/>
            <person name="Li W."/>
            <person name="Zhao G."/>
            <person name="Zhu H."/>
            <person name="Hu X."/>
            <person name="Ji K."/>
            <person name="Xiang X."/>
            <person name="Song Q."/>
            <person name="Yuan D."/>
            <person name="Jin S."/>
            <person name="Zhang L."/>
        </authorList>
    </citation>
    <scope>NUCLEOTIDE SEQUENCE [LARGE SCALE GENOMIC DNA]</scope>
    <source>
        <strain evidence="1">SQ_2022a</strain>
    </source>
</reference>
<comment type="caution">
    <text evidence="1">The sequence shown here is derived from an EMBL/GenBank/DDBJ whole genome shotgun (WGS) entry which is preliminary data.</text>
</comment>
<keyword evidence="2" id="KW-1185">Reference proteome</keyword>
<protein>
    <submittedName>
        <fullName evidence="1">Pectinesterase/pectinesterase inhibitor 36</fullName>
    </submittedName>
</protein>
<dbReference type="EMBL" id="CM045760">
    <property type="protein sequence ID" value="KAI8026125.1"/>
    <property type="molecule type" value="Genomic_DNA"/>
</dbReference>
<organism evidence="1 2">
    <name type="scientific">Camellia lanceoleosa</name>
    <dbReference type="NCBI Taxonomy" id="1840588"/>
    <lineage>
        <taxon>Eukaryota</taxon>
        <taxon>Viridiplantae</taxon>
        <taxon>Streptophyta</taxon>
        <taxon>Embryophyta</taxon>
        <taxon>Tracheophyta</taxon>
        <taxon>Spermatophyta</taxon>
        <taxon>Magnoliopsida</taxon>
        <taxon>eudicotyledons</taxon>
        <taxon>Gunneridae</taxon>
        <taxon>Pentapetalae</taxon>
        <taxon>asterids</taxon>
        <taxon>Ericales</taxon>
        <taxon>Theaceae</taxon>
        <taxon>Camellia</taxon>
    </lineage>
</organism>
<sequence>MSTTCLITFLLLLTIANITSCNQQDLEVVQMAQTGVQNAMNWARATSKLHGLDQDLNYVGVALGDCVKLYEETEPWLAGLVSGESSAAKTRLRG</sequence>
<accession>A0ACC0IKL1</accession>
<gene>
    <name evidence="1" type="ORF">LOK49_LG02G00628</name>
</gene>
<evidence type="ECO:0000313" key="2">
    <source>
        <dbReference type="Proteomes" id="UP001060215"/>
    </source>
</evidence>
<evidence type="ECO:0000313" key="1">
    <source>
        <dbReference type="EMBL" id="KAI8026125.1"/>
    </source>
</evidence>